<feature type="non-terminal residue" evidence="2">
    <location>
        <position position="1"/>
    </location>
</feature>
<proteinExistence type="predicted"/>
<evidence type="ECO:0000313" key="3">
    <source>
        <dbReference type="EMBL" id="JAP99757.1"/>
    </source>
</evidence>
<accession>A0A0A9XVR1</accession>
<dbReference type="EMBL" id="GDHC01018871">
    <property type="protein sequence ID" value="JAP99757.1"/>
    <property type="molecule type" value="Transcribed_RNA"/>
</dbReference>
<gene>
    <name evidence="2" type="ORF">CM83_52434</name>
    <name evidence="3" type="ORF">g.3559</name>
</gene>
<reference evidence="2" key="2">
    <citation type="submission" date="2014-07" db="EMBL/GenBank/DDBJ databases">
        <authorList>
            <person name="Hull J."/>
        </authorList>
    </citation>
    <scope>NUCLEOTIDE SEQUENCE</scope>
</reference>
<feature type="compositionally biased region" description="Low complexity" evidence="1">
    <location>
        <begin position="197"/>
        <end position="211"/>
    </location>
</feature>
<reference evidence="2" key="1">
    <citation type="journal article" date="2014" name="PLoS ONE">
        <title>Transcriptome-Based Identification of ABC Transporters in the Western Tarnished Plant Bug Lygus hesperus.</title>
        <authorList>
            <person name="Hull J.J."/>
            <person name="Chaney K."/>
            <person name="Geib S.M."/>
            <person name="Fabrick J.A."/>
            <person name="Brent C.S."/>
            <person name="Walsh D."/>
            <person name="Lavine L.C."/>
        </authorList>
    </citation>
    <scope>NUCLEOTIDE SEQUENCE</scope>
</reference>
<dbReference type="EMBL" id="GBHO01022239">
    <property type="protein sequence ID" value="JAG21365.1"/>
    <property type="molecule type" value="Transcribed_RNA"/>
</dbReference>
<organism evidence="2">
    <name type="scientific">Lygus hesperus</name>
    <name type="common">Western plant bug</name>
    <dbReference type="NCBI Taxonomy" id="30085"/>
    <lineage>
        <taxon>Eukaryota</taxon>
        <taxon>Metazoa</taxon>
        <taxon>Ecdysozoa</taxon>
        <taxon>Arthropoda</taxon>
        <taxon>Hexapoda</taxon>
        <taxon>Insecta</taxon>
        <taxon>Pterygota</taxon>
        <taxon>Neoptera</taxon>
        <taxon>Paraneoptera</taxon>
        <taxon>Hemiptera</taxon>
        <taxon>Heteroptera</taxon>
        <taxon>Panheteroptera</taxon>
        <taxon>Cimicomorpha</taxon>
        <taxon>Miridae</taxon>
        <taxon>Mirini</taxon>
        <taxon>Lygus</taxon>
    </lineage>
</organism>
<reference evidence="3" key="3">
    <citation type="journal article" date="2016" name="Gigascience">
        <title>De novo construction of an expanded transcriptome assembly for the western tarnished plant bug, Lygus hesperus.</title>
        <authorList>
            <person name="Tassone E.E."/>
            <person name="Geib S.M."/>
            <person name="Hall B."/>
            <person name="Fabrick J.A."/>
            <person name="Brent C.S."/>
            <person name="Hull J.J."/>
        </authorList>
    </citation>
    <scope>NUCLEOTIDE SEQUENCE</scope>
</reference>
<sequence>FLYFIGTSHIATMTHSGSVTSANNKLNMPVPPLSAPPMSGYRENIVGNGNVGGKMQHSMPYFNVNAIQKIPLMMQKKMMHASGAIPTSSTMAAAAPMTRQSIPVKIPMSKQPMKMMMMMNNSSTTASNGHNMNINSLQSNTANSVNNTMSIASASKSMHSVPCGMMMVKKSPTKMLPGTKAPMTVAPGMLPQPLSPSPSTTSSNVVNSYLQ</sequence>
<evidence type="ECO:0000313" key="2">
    <source>
        <dbReference type="EMBL" id="JAG21365.1"/>
    </source>
</evidence>
<name>A0A0A9XVR1_LYGHE</name>
<protein>
    <submittedName>
        <fullName evidence="2">Uncharacterized protein</fullName>
    </submittedName>
</protein>
<feature type="region of interest" description="Disordered" evidence="1">
    <location>
        <begin position="188"/>
        <end position="211"/>
    </location>
</feature>
<dbReference type="AlphaFoldDB" id="A0A0A9XVR1"/>
<evidence type="ECO:0000256" key="1">
    <source>
        <dbReference type="SAM" id="MobiDB-lite"/>
    </source>
</evidence>